<reference evidence="3 4" key="2">
    <citation type="journal article" date="2017" name="Genome Announc.">
        <title>Draft Genome Sequences of Four Alkaliphilic Bacteria Belonging to the Anaerobacillus Genus.</title>
        <authorList>
            <person name="Bassil N.M."/>
            <person name="Lloyd J.R."/>
        </authorList>
    </citation>
    <scope>NUCLEOTIDE SEQUENCE [LARGE SCALE GENOMIC DNA]</scope>
    <source>
        <strain evidence="3 4">NB2006</strain>
    </source>
</reference>
<keyword evidence="1" id="KW-0472">Membrane</keyword>
<reference evidence="2 4" key="1">
    <citation type="submission" date="2016-10" db="EMBL/GenBank/DDBJ databases">
        <title>Draft genome sequences of four alkaliphilic bacteria belonging to the Anaerobacillus genus.</title>
        <authorList>
            <person name="Bassil N.M."/>
            <person name="Lloyd J.R."/>
        </authorList>
    </citation>
    <scope>NUCLEOTIDE SEQUENCE [LARGE SCALE GENOMIC DNA]</scope>
    <source>
        <strain evidence="2 4">NB2006</strain>
    </source>
</reference>
<evidence type="ECO:0000313" key="2">
    <source>
        <dbReference type="EMBL" id="OIJ22902.1"/>
    </source>
</evidence>
<protein>
    <submittedName>
        <fullName evidence="3">YdiK family protein</fullName>
    </submittedName>
</protein>
<dbReference type="OrthoDB" id="2355666at2"/>
<evidence type="ECO:0000256" key="1">
    <source>
        <dbReference type="SAM" id="Phobius"/>
    </source>
</evidence>
<keyword evidence="1" id="KW-1133">Transmembrane helix</keyword>
<keyword evidence="4" id="KW-1185">Reference proteome</keyword>
<evidence type="ECO:0000313" key="4">
    <source>
        <dbReference type="Proteomes" id="UP000180175"/>
    </source>
</evidence>
<organism evidence="2 4">
    <name type="scientific">Anaerobacillus isosaccharinicus</name>
    <dbReference type="NCBI Taxonomy" id="1532552"/>
    <lineage>
        <taxon>Bacteria</taxon>
        <taxon>Bacillati</taxon>
        <taxon>Bacillota</taxon>
        <taxon>Bacilli</taxon>
        <taxon>Bacillales</taxon>
        <taxon>Bacillaceae</taxon>
        <taxon>Anaerobacillus</taxon>
    </lineage>
</organism>
<reference evidence="3 4" key="3">
    <citation type="journal article" date="2019" name="Int. J. Syst. Evol. Microbiol.">
        <title>Anaerobacillus isosaccharinicus sp. nov., an alkaliphilic bacterium which degrades isosaccharinic acid.</title>
        <authorList>
            <person name="Bassil N.M."/>
            <person name="Lloyd J.R."/>
        </authorList>
    </citation>
    <scope>NUCLEOTIDE SEQUENCE [LARGE SCALE GENOMIC DNA]</scope>
    <source>
        <strain evidence="3 4">NB2006</strain>
    </source>
</reference>
<name>A0A1S2MDL0_9BACI</name>
<dbReference type="InterPro" id="IPR025426">
    <property type="entry name" value="DUF4305"/>
</dbReference>
<keyword evidence="1" id="KW-0812">Transmembrane</keyword>
<accession>A0A1S2MDL0</accession>
<feature type="transmembrane region" description="Helical" evidence="1">
    <location>
        <begin position="5"/>
        <end position="23"/>
    </location>
</feature>
<reference evidence="3" key="4">
    <citation type="submission" date="2020-10" db="EMBL/GenBank/DDBJ databases">
        <authorList>
            <person name="Bassil N.M."/>
            <person name="Lloyd J.R."/>
        </authorList>
    </citation>
    <scope>NUCLEOTIDE SEQUENCE</scope>
    <source>
        <strain evidence="3">NB2006</strain>
    </source>
</reference>
<dbReference type="EMBL" id="LQXD01000015">
    <property type="protein sequence ID" value="OIJ22902.1"/>
    <property type="molecule type" value="Genomic_DNA"/>
</dbReference>
<dbReference type="Pfam" id="PF14146">
    <property type="entry name" value="DUF4305"/>
    <property type="match status" value="1"/>
</dbReference>
<dbReference type="KEGG" id="aia:AWH56_009715"/>
<proteinExistence type="predicted"/>
<sequence length="63" mass="7486">MKSPLFWGMVYLFMAFSFVFFAIQQKGRTGEWDLFTIALVAIAAYDFMIALRYFRMKPKTEDK</sequence>
<dbReference type="Proteomes" id="UP000180175">
    <property type="component" value="Chromosome"/>
</dbReference>
<dbReference type="EMBL" id="CP063356">
    <property type="protein sequence ID" value="QOY37814.1"/>
    <property type="molecule type" value="Genomic_DNA"/>
</dbReference>
<feature type="transmembrane region" description="Helical" evidence="1">
    <location>
        <begin position="35"/>
        <end position="54"/>
    </location>
</feature>
<dbReference type="RefSeq" id="WP_071315841.1">
    <property type="nucleotide sequence ID" value="NZ_CP063356.2"/>
</dbReference>
<gene>
    <name evidence="3" type="ORF">AWH56_009715</name>
    <name evidence="2" type="ORF">AWH56_03695</name>
</gene>
<dbReference type="AlphaFoldDB" id="A0A1S2MDL0"/>
<evidence type="ECO:0000313" key="3">
    <source>
        <dbReference type="EMBL" id="QOY37814.1"/>
    </source>
</evidence>